<dbReference type="EMBL" id="MWDQ01000026">
    <property type="protein sequence ID" value="OQB74906.1"/>
    <property type="molecule type" value="Genomic_DNA"/>
</dbReference>
<evidence type="ECO:0000256" key="2">
    <source>
        <dbReference type="ARBA" id="ARBA00019841"/>
    </source>
</evidence>
<comment type="caution">
    <text evidence="9">The sequence shown here is derived from an EMBL/GenBank/DDBJ whole genome shotgun (WGS) entry which is preliminary data.</text>
</comment>
<sequence length="534" mass="60997">MKKNLLSIEGVSSIILKILYERGIKSEDEVQKFLNPDVSMLSNPFQICGMQQACELIEDTIRARKKIFIYSDGDVDGIAGAAIIANVFNSMNVAFDVKLTHRLENYEIEPEFVKKIEEMGYGLLITIDTGTTSKELIDYCEKTKFPLIIIDHHRGSIEKDLHYTTIVNPSLNRGDGDFDIFTASGLVLKLAQSFLEVFPFFPRDIFYSCIELGAIGTLNDHGLLRGENRAIVKIGLNRFENTGIPGIEKFKEHFYIPKNSDEIRIITHYLNPKLNTPGRFGKPELAFKILTAGLDENIEPIFEEIKTFEKEKQRVMRNLLSVIKSKDTERLPIFLFENIPASFSGTFAAKISEKFQMPALVAIRHGDLIQGSARSFNRINLYDFFNQIRDIFISFGGHRDAIGFKMKSSNMSELKKFWREMKIEKPRISNEMKPIHMDFENITIPFLKDLQLLKPFGYGNPPVFFTTSGVECVKITRYQKNETVVWVKQNNCLFEAHFTGTFKMPSKPLSICYSPVLHKSGDLFITWLDVIQAG</sequence>
<feature type="domain" description="DHHA1" evidence="7">
    <location>
        <begin position="340"/>
        <end position="418"/>
    </location>
</feature>
<organism evidence="9">
    <name type="scientific">candidate division TA06 bacterium ADurb.Bin131</name>
    <dbReference type="NCBI Taxonomy" id="1852827"/>
    <lineage>
        <taxon>Bacteria</taxon>
        <taxon>Bacteria division TA06</taxon>
    </lineage>
</organism>
<evidence type="ECO:0000313" key="9">
    <source>
        <dbReference type="EMBL" id="OQB74906.1"/>
    </source>
</evidence>
<feature type="domain" description="RecJ OB" evidence="8">
    <location>
        <begin position="436"/>
        <end position="496"/>
    </location>
</feature>
<dbReference type="GO" id="GO:0003676">
    <property type="term" value="F:nucleic acid binding"/>
    <property type="evidence" value="ECO:0007669"/>
    <property type="project" value="InterPro"/>
</dbReference>
<evidence type="ECO:0000256" key="3">
    <source>
        <dbReference type="ARBA" id="ARBA00022722"/>
    </source>
</evidence>
<dbReference type="GO" id="GO:0004527">
    <property type="term" value="F:exonuclease activity"/>
    <property type="evidence" value="ECO:0007669"/>
    <property type="project" value="UniProtKB-KW"/>
</dbReference>
<dbReference type="Proteomes" id="UP000485562">
    <property type="component" value="Unassembled WGS sequence"/>
</dbReference>
<evidence type="ECO:0000259" key="8">
    <source>
        <dbReference type="Pfam" id="PF17768"/>
    </source>
</evidence>
<dbReference type="PANTHER" id="PTHR30255">
    <property type="entry name" value="SINGLE-STRANDED-DNA-SPECIFIC EXONUCLEASE RECJ"/>
    <property type="match status" value="1"/>
</dbReference>
<proteinExistence type="inferred from homology"/>
<dbReference type="InterPro" id="IPR041122">
    <property type="entry name" value="RecJ_OB"/>
</dbReference>
<comment type="similarity">
    <text evidence="1">Belongs to the RecJ family.</text>
</comment>
<evidence type="ECO:0000256" key="5">
    <source>
        <dbReference type="ARBA" id="ARBA00022839"/>
    </source>
</evidence>
<keyword evidence="3" id="KW-0540">Nuclease</keyword>
<gene>
    <name evidence="9" type="primary">recJ</name>
    <name evidence="9" type="ORF">BWX89_00264</name>
</gene>
<evidence type="ECO:0000259" key="6">
    <source>
        <dbReference type="Pfam" id="PF01368"/>
    </source>
</evidence>
<feature type="domain" description="DDH" evidence="6">
    <location>
        <begin position="66"/>
        <end position="192"/>
    </location>
</feature>
<dbReference type="InterPro" id="IPR001667">
    <property type="entry name" value="DDH_dom"/>
</dbReference>
<dbReference type="SUPFAM" id="SSF64182">
    <property type="entry name" value="DHH phosphoesterases"/>
    <property type="match status" value="1"/>
</dbReference>
<protein>
    <recommendedName>
        <fullName evidence="2">Single-stranded-DNA-specific exonuclease RecJ</fullName>
    </recommendedName>
</protein>
<dbReference type="Gene3D" id="3.90.1640.30">
    <property type="match status" value="1"/>
</dbReference>
<keyword evidence="5 9" id="KW-0269">Exonuclease</keyword>
<dbReference type="Pfam" id="PF17768">
    <property type="entry name" value="RecJ_OB"/>
    <property type="match status" value="1"/>
</dbReference>
<dbReference type="InterPro" id="IPR051673">
    <property type="entry name" value="SSDNA_exonuclease_RecJ"/>
</dbReference>
<dbReference type="Pfam" id="PF02272">
    <property type="entry name" value="DHHA1"/>
    <property type="match status" value="1"/>
</dbReference>
<evidence type="ECO:0000259" key="7">
    <source>
        <dbReference type="Pfam" id="PF02272"/>
    </source>
</evidence>
<evidence type="ECO:0000256" key="1">
    <source>
        <dbReference type="ARBA" id="ARBA00005915"/>
    </source>
</evidence>
<dbReference type="PANTHER" id="PTHR30255:SF2">
    <property type="entry name" value="SINGLE-STRANDED-DNA-SPECIFIC EXONUCLEASE RECJ"/>
    <property type="match status" value="1"/>
</dbReference>
<dbReference type="InterPro" id="IPR003156">
    <property type="entry name" value="DHHA1_dom"/>
</dbReference>
<accession>A0A1V6CDG9</accession>
<keyword evidence="4 9" id="KW-0378">Hydrolase</keyword>
<reference evidence="9" key="1">
    <citation type="submission" date="2017-02" db="EMBL/GenBank/DDBJ databases">
        <title>Delving into the versatile metabolic prowess of the omnipresent phylum Bacteroidetes.</title>
        <authorList>
            <person name="Nobu M.K."/>
            <person name="Mei R."/>
            <person name="Narihiro T."/>
            <person name="Kuroda K."/>
            <person name="Liu W.-T."/>
        </authorList>
    </citation>
    <scope>NUCLEOTIDE SEQUENCE</scope>
    <source>
        <strain evidence="9">ADurb.Bin131</strain>
    </source>
</reference>
<dbReference type="InterPro" id="IPR038763">
    <property type="entry name" value="DHH_sf"/>
</dbReference>
<name>A0A1V6CDG9_UNCT6</name>
<dbReference type="AlphaFoldDB" id="A0A1V6CDG9"/>
<dbReference type="Pfam" id="PF01368">
    <property type="entry name" value="DHH"/>
    <property type="match status" value="1"/>
</dbReference>
<evidence type="ECO:0000256" key="4">
    <source>
        <dbReference type="ARBA" id="ARBA00022801"/>
    </source>
</evidence>
<dbReference type="Gene3D" id="3.10.310.30">
    <property type="match status" value="1"/>
</dbReference>